<comment type="subcellular location">
    <subcellularLocation>
        <location evidence="1">Membrane</location>
    </subcellularLocation>
</comment>
<keyword evidence="8" id="KW-1185">Reference proteome</keyword>
<evidence type="ECO:0000313" key="8">
    <source>
        <dbReference type="Proteomes" id="UP000290289"/>
    </source>
</evidence>
<keyword evidence="2" id="KW-0433">Leucine-rich repeat</keyword>
<dbReference type="AlphaFoldDB" id="A0A498JFJ8"/>
<comment type="caution">
    <text evidence="7">The sequence shown here is derived from an EMBL/GenBank/DDBJ whole genome shotgun (WGS) entry which is preliminary data.</text>
</comment>
<dbReference type="InterPro" id="IPR032675">
    <property type="entry name" value="LRR_dom_sf"/>
</dbReference>
<dbReference type="Proteomes" id="UP000290289">
    <property type="component" value="Chromosome 7"/>
</dbReference>
<evidence type="ECO:0000256" key="2">
    <source>
        <dbReference type="ARBA" id="ARBA00022614"/>
    </source>
</evidence>
<dbReference type="PANTHER" id="PTHR27008">
    <property type="entry name" value="OS04G0122200 PROTEIN"/>
    <property type="match status" value="1"/>
</dbReference>
<keyword evidence="4" id="KW-0677">Repeat</keyword>
<dbReference type="GO" id="GO:0016020">
    <property type="term" value="C:membrane"/>
    <property type="evidence" value="ECO:0007669"/>
    <property type="project" value="UniProtKB-SubCell"/>
</dbReference>
<dbReference type="InterPro" id="IPR051809">
    <property type="entry name" value="Plant_receptor-like_S/T_kinase"/>
</dbReference>
<evidence type="ECO:0000313" key="7">
    <source>
        <dbReference type="EMBL" id="RXH94619.1"/>
    </source>
</evidence>
<evidence type="ECO:0000256" key="4">
    <source>
        <dbReference type="ARBA" id="ARBA00022737"/>
    </source>
</evidence>
<evidence type="ECO:0000256" key="6">
    <source>
        <dbReference type="ARBA" id="ARBA00023136"/>
    </source>
</evidence>
<proteinExistence type="predicted"/>
<evidence type="ECO:0000256" key="5">
    <source>
        <dbReference type="ARBA" id="ARBA00022989"/>
    </source>
</evidence>
<evidence type="ECO:0000256" key="3">
    <source>
        <dbReference type="ARBA" id="ARBA00022692"/>
    </source>
</evidence>
<sequence>MPSLARLSNLYSFELQENNLGNNEEGDLDFISSLVNCTNLEGLSIGLNNFGGVLPETISNLSTKLTKISFQENQIRGNIPIGVGNLTNMERLGFFANLLAIGKLNKLYES</sequence>
<name>A0A498JFJ8_MALDO</name>
<keyword evidence="3" id="KW-0812">Transmembrane</keyword>
<gene>
    <name evidence="7" type="ORF">DVH24_024303</name>
</gene>
<keyword evidence="6" id="KW-0472">Membrane</keyword>
<keyword evidence="5" id="KW-1133">Transmembrane helix</keyword>
<organism evidence="7 8">
    <name type="scientific">Malus domestica</name>
    <name type="common">Apple</name>
    <name type="synonym">Pyrus malus</name>
    <dbReference type="NCBI Taxonomy" id="3750"/>
    <lineage>
        <taxon>Eukaryota</taxon>
        <taxon>Viridiplantae</taxon>
        <taxon>Streptophyta</taxon>
        <taxon>Embryophyta</taxon>
        <taxon>Tracheophyta</taxon>
        <taxon>Spermatophyta</taxon>
        <taxon>Magnoliopsida</taxon>
        <taxon>eudicotyledons</taxon>
        <taxon>Gunneridae</taxon>
        <taxon>Pentapetalae</taxon>
        <taxon>rosids</taxon>
        <taxon>fabids</taxon>
        <taxon>Rosales</taxon>
        <taxon>Rosaceae</taxon>
        <taxon>Amygdaloideae</taxon>
        <taxon>Maleae</taxon>
        <taxon>Malus</taxon>
    </lineage>
</organism>
<dbReference type="Gene3D" id="3.80.10.10">
    <property type="entry name" value="Ribonuclease Inhibitor"/>
    <property type="match status" value="1"/>
</dbReference>
<reference evidence="7 8" key="1">
    <citation type="submission" date="2018-10" db="EMBL/GenBank/DDBJ databases">
        <title>A high-quality apple genome assembly.</title>
        <authorList>
            <person name="Hu J."/>
        </authorList>
    </citation>
    <scope>NUCLEOTIDE SEQUENCE [LARGE SCALE GENOMIC DNA]</scope>
    <source>
        <strain evidence="8">cv. HFTH1</strain>
        <tissue evidence="7">Young leaf</tissue>
    </source>
</reference>
<dbReference type="PANTHER" id="PTHR27008:SF596">
    <property type="entry name" value="OS02G0215500 PROTEIN"/>
    <property type="match status" value="1"/>
</dbReference>
<accession>A0A498JFJ8</accession>
<evidence type="ECO:0000256" key="1">
    <source>
        <dbReference type="ARBA" id="ARBA00004370"/>
    </source>
</evidence>
<dbReference type="SUPFAM" id="SSF52047">
    <property type="entry name" value="RNI-like"/>
    <property type="match status" value="1"/>
</dbReference>
<dbReference type="EMBL" id="RDQH01000333">
    <property type="protein sequence ID" value="RXH94619.1"/>
    <property type="molecule type" value="Genomic_DNA"/>
</dbReference>
<protein>
    <submittedName>
        <fullName evidence="7">Uncharacterized protein</fullName>
    </submittedName>
</protein>